<evidence type="ECO:0000313" key="2">
    <source>
        <dbReference type="Proteomes" id="UP000249590"/>
    </source>
</evidence>
<accession>A0A8B2NMR0</accession>
<comment type="caution">
    <text evidence="1">The sequence shown here is derived from an EMBL/GenBank/DDBJ whole genome shotgun (WGS) entry which is preliminary data.</text>
</comment>
<dbReference type="AlphaFoldDB" id="A0A8B2NMR0"/>
<organism evidence="1 2">
    <name type="scientific">Acuticoccus sediminis</name>
    <dbReference type="NCBI Taxonomy" id="2184697"/>
    <lineage>
        <taxon>Bacteria</taxon>
        <taxon>Pseudomonadati</taxon>
        <taxon>Pseudomonadota</taxon>
        <taxon>Alphaproteobacteria</taxon>
        <taxon>Hyphomicrobiales</taxon>
        <taxon>Amorphaceae</taxon>
        <taxon>Acuticoccus</taxon>
    </lineage>
</organism>
<dbReference type="EMBL" id="QHHQ01000011">
    <property type="protein sequence ID" value="RAH96763.1"/>
    <property type="molecule type" value="Genomic_DNA"/>
</dbReference>
<dbReference type="OrthoDB" id="2874181at2"/>
<reference evidence="1 2" key="1">
    <citation type="submission" date="2018-05" db="EMBL/GenBank/DDBJ databases">
        <title>Acuticoccus sediminis sp. nov., isolated from deep-sea sediment of Indian Ocean.</title>
        <authorList>
            <person name="Liu X."/>
            <person name="Lai Q."/>
            <person name="Du Y."/>
            <person name="Sun F."/>
            <person name="Zhang X."/>
            <person name="Wang S."/>
            <person name="Shao Z."/>
        </authorList>
    </citation>
    <scope>NUCLEOTIDE SEQUENCE [LARGE SCALE GENOMIC DNA]</scope>
    <source>
        <strain evidence="1 2">PTG4-2</strain>
    </source>
</reference>
<protein>
    <submittedName>
        <fullName evidence="1">Uncharacterized protein</fullName>
    </submittedName>
</protein>
<dbReference type="RefSeq" id="WP_111352286.1">
    <property type="nucleotide sequence ID" value="NZ_JAIWKD010000011.1"/>
</dbReference>
<evidence type="ECO:0000313" key="1">
    <source>
        <dbReference type="EMBL" id="RAH96763.1"/>
    </source>
</evidence>
<gene>
    <name evidence="1" type="ORF">DLJ53_31360</name>
</gene>
<proteinExistence type="predicted"/>
<sequence length="78" mass="9250">MDAETSPPSFETDIKPLFLRFDRDQMLFIFDLWEIEDVRTHSRSIYARLKSGDMPCDRSWPEEHVALFRSWIKAGCPD</sequence>
<dbReference type="Proteomes" id="UP000249590">
    <property type="component" value="Unassembled WGS sequence"/>
</dbReference>
<name>A0A8B2NMR0_9HYPH</name>
<keyword evidence="2" id="KW-1185">Reference proteome</keyword>